<dbReference type="EMBL" id="FNKX01000002">
    <property type="protein sequence ID" value="SDR47027.1"/>
    <property type="molecule type" value="Genomic_DNA"/>
</dbReference>
<dbReference type="RefSeq" id="WP_090806974.1">
    <property type="nucleotide sequence ID" value="NZ_FNKX01000002.1"/>
</dbReference>
<dbReference type="AlphaFoldDB" id="A0A1H1JAK3"/>
<sequence length="240" mass="23972">MSNSTTLIDQISSTQATKEVLVNANFDAASPAMIWGRHASATSGLTWGYYGGCFYTSTSGAQSFSNGTVTLTASTTNYVYANATTGAVGVATTGFPAGAIPLYSVVTNASGVTSYTDVRSYAPSALATGTAYDVGGYLEKQVLGNESAWGFCSPRSWTLPAGASGAAVANVAATAAYTLTLNYNGSAVGTISWAAGATVGTVAITSAVAVSAGGMFTLTGQATPDSTLAGIAFTFAGTRP</sequence>
<proteinExistence type="predicted"/>
<evidence type="ECO:0000313" key="2">
    <source>
        <dbReference type="Proteomes" id="UP000199365"/>
    </source>
</evidence>
<reference evidence="2" key="1">
    <citation type="submission" date="2016-10" db="EMBL/GenBank/DDBJ databases">
        <authorList>
            <person name="Varghese N."/>
            <person name="Submissions S."/>
        </authorList>
    </citation>
    <scope>NUCLEOTIDE SEQUENCE [LARGE SCALE GENOMIC DNA]</scope>
    <source>
        <strain evidence="2">DUS833</strain>
    </source>
</reference>
<gene>
    <name evidence="1" type="ORF">SAMN05445850_4498</name>
</gene>
<protein>
    <submittedName>
        <fullName evidence="1">Uncharacterized protein</fullName>
    </submittedName>
</protein>
<keyword evidence="2" id="KW-1185">Reference proteome</keyword>
<name>A0A1H1JAK3_9BURK</name>
<organism evidence="1 2">
    <name type="scientific">Paraburkholderia tuberum</name>
    <dbReference type="NCBI Taxonomy" id="157910"/>
    <lineage>
        <taxon>Bacteria</taxon>
        <taxon>Pseudomonadati</taxon>
        <taxon>Pseudomonadota</taxon>
        <taxon>Betaproteobacteria</taxon>
        <taxon>Burkholderiales</taxon>
        <taxon>Burkholderiaceae</taxon>
        <taxon>Paraburkholderia</taxon>
    </lineage>
</organism>
<dbReference type="Proteomes" id="UP000199365">
    <property type="component" value="Unassembled WGS sequence"/>
</dbReference>
<evidence type="ECO:0000313" key="1">
    <source>
        <dbReference type="EMBL" id="SDR47027.1"/>
    </source>
</evidence>
<dbReference type="STRING" id="157910.SAMN05445850_4498"/>
<accession>A0A1H1JAK3</accession>